<dbReference type="GeneID" id="69038325"/>
<dbReference type="InParanoid" id="C0NQM9"/>
<proteinExistence type="predicted"/>
<dbReference type="Proteomes" id="UP000001631">
    <property type="component" value="Unassembled WGS sequence"/>
</dbReference>
<name>C0NQM9_AJECG</name>
<dbReference type="EMBL" id="GG663369">
    <property type="protein sequence ID" value="EEH05993.1"/>
    <property type="molecule type" value="Genomic_DNA"/>
</dbReference>
<reference evidence="1" key="1">
    <citation type="submission" date="2009-02" db="EMBL/GenBank/DDBJ databases">
        <title>The Genome Sequence of Ajellomyces capsulatus strain G186AR.</title>
        <authorList>
            <consortium name="The Broad Institute Genome Sequencing Platform"/>
            <person name="Champion M."/>
            <person name="Cuomo C."/>
            <person name="Ma L.-J."/>
            <person name="Henn M.R."/>
            <person name="Sil A."/>
            <person name="Goldman B."/>
            <person name="Young S.K."/>
            <person name="Kodira C.D."/>
            <person name="Zeng Q."/>
            <person name="Koehrsen M."/>
            <person name="Alvarado L."/>
            <person name="Berlin A."/>
            <person name="Borenstein D."/>
            <person name="Chen Z."/>
            <person name="Engels R."/>
            <person name="Freedman E."/>
            <person name="Gellesch M."/>
            <person name="Goldberg J."/>
            <person name="Griggs A."/>
            <person name="Gujja S."/>
            <person name="Heiman D."/>
            <person name="Hepburn T."/>
            <person name="Howarth C."/>
            <person name="Jen D."/>
            <person name="Larson L."/>
            <person name="Lewis B."/>
            <person name="Mehta T."/>
            <person name="Park D."/>
            <person name="Pearson M."/>
            <person name="Roberts A."/>
            <person name="Saif S."/>
            <person name="Shea T."/>
            <person name="Shenoy N."/>
            <person name="Sisk P."/>
            <person name="Stolte C."/>
            <person name="Sykes S."/>
            <person name="Walk T."/>
            <person name="White J."/>
            <person name="Yandava C."/>
            <person name="Klein B."/>
            <person name="McEwen J.G."/>
            <person name="Puccia R."/>
            <person name="Goldman G.H."/>
            <person name="Felipe M.S."/>
            <person name="Nino-Vega G."/>
            <person name="San-Blas G."/>
            <person name="Taylor J."/>
            <person name="Mendoza L."/>
            <person name="Galagan J."/>
            <person name="Nusbaum C."/>
            <person name="Birren B."/>
        </authorList>
    </citation>
    <scope>NUCLEOTIDE SEQUENCE</scope>
    <source>
        <strain evidence="1">G186AR</strain>
    </source>
</reference>
<evidence type="ECO:0000313" key="1">
    <source>
        <dbReference type="EMBL" id="EEH05993.1"/>
    </source>
</evidence>
<organism evidence="1 2">
    <name type="scientific">Ajellomyces capsulatus (strain G186AR / H82 / ATCC MYA-2454 / RMSCC 2432)</name>
    <name type="common">Darling's disease fungus</name>
    <name type="synonym">Histoplasma capsulatum</name>
    <dbReference type="NCBI Taxonomy" id="447093"/>
    <lineage>
        <taxon>Eukaryota</taxon>
        <taxon>Fungi</taxon>
        <taxon>Dikarya</taxon>
        <taxon>Ascomycota</taxon>
        <taxon>Pezizomycotina</taxon>
        <taxon>Eurotiomycetes</taxon>
        <taxon>Eurotiomycetidae</taxon>
        <taxon>Onygenales</taxon>
        <taxon>Ajellomycetaceae</taxon>
        <taxon>Histoplasma</taxon>
    </lineage>
</organism>
<evidence type="ECO:0000313" key="2">
    <source>
        <dbReference type="Proteomes" id="UP000001631"/>
    </source>
</evidence>
<accession>C0NQM9</accession>
<dbReference type="HOGENOM" id="CLU_1377759_0_0_1"/>
<keyword evidence="2" id="KW-1185">Reference proteome</keyword>
<gene>
    <name evidence="1" type="ORF">HCBG_05309</name>
</gene>
<protein>
    <submittedName>
        <fullName evidence="1">Uncharacterized protein</fullName>
    </submittedName>
</protein>
<sequence length="198" mass="22206">MSSKGVWKRVAISEPGRAPLHISTIHQRRKPWRLIQAAAYRPIPAVPYCPVRCGQEYLGLLLRQGSSAQHTAPSNFKTKDRTQPVRGPEYFLSETNDVRLAEANPRRCCWFSQSQPIPLPACTMFPLASWPSRREMPWAADPASQTWADLVLAWILTAIQNGVFGLPAARGFPLVSSLTQGRLITIKLRMARKQKGSF</sequence>
<dbReference type="AlphaFoldDB" id="C0NQM9"/>
<dbReference type="RefSeq" id="XP_045286474.1">
    <property type="nucleotide sequence ID" value="XM_045432358.1"/>
</dbReference>